<keyword evidence="2" id="KW-1185">Reference proteome</keyword>
<dbReference type="InterPro" id="IPR039524">
    <property type="entry name" value="PIGO/GPI13"/>
</dbReference>
<name>A0A0K0FXV2_STRVS</name>
<dbReference type="Gene3D" id="3.40.720.10">
    <property type="entry name" value="Alkaline Phosphatase, subunit A"/>
    <property type="match status" value="1"/>
</dbReference>
<feature type="transmembrane region" description="Helical" evidence="1">
    <location>
        <begin position="580"/>
        <end position="601"/>
    </location>
</feature>
<dbReference type="GO" id="GO:0005789">
    <property type="term" value="C:endoplasmic reticulum membrane"/>
    <property type="evidence" value="ECO:0007669"/>
    <property type="project" value="TreeGrafter"/>
</dbReference>
<reference evidence="3" key="2">
    <citation type="submission" date="2015-08" db="UniProtKB">
        <authorList>
            <consortium name="WormBaseParasite"/>
        </authorList>
    </citation>
    <scope>IDENTIFICATION</scope>
</reference>
<feature type="transmembrane region" description="Helical" evidence="1">
    <location>
        <begin position="538"/>
        <end position="560"/>
    </location>
</feature>
<sequence length="680" mass="78943">MNHNETLEYFNEQCYIYKNLFDNKKKVKVLFILVDGLPFRFISNTTSSLKFHKVMNLTYNGSFGLYKSVSSYPTFTLSGMKRLFTGRDASFMDSIFNLGSSIVSGDTLFTKLEENKKRILCLGDYLIFSWFPNILTKDSVKTITTTDLQHFEDVDRKTGNYIDYVIKDKYFNWDFLLIYFLGLDQAGHYLNSDKGKMMEKKIIELDEYIFKIYNHMSLKNESYVILISGDHGMTLLGTHGGSEKDEIESGFLISMKNTIFNSSQDTKEINQLDITPTILNFYGIETTKDSIGIVNSFTSNLYEKIYITVVNLKHFILNFQLDGEILHEAEQCIVLLSDEMKNKCENIDKINIKKIIKCEEIVKKLQNSFLTNTPTPNHVIAYSAFILAIIGMCYYLFVEFENLKGLNVISFITISLLFMGSSFIDEASDVWFFLLQTFLVLQMIHFKNGVKIFMTFKIIFLCSIMHCLMQHVRRRYLIPQINPNIIGERRCNNLFTQKNVALVLTLLIEAAFFFNGNLLTFSALDLSVTSIALMYENLFSMGMRLFIHTFSSYLIIYGYIWNEMKDKKLFKNDVIFKEFLLYHILIRVSSITISELSLIIFQNHIMIWSTFAPNCNENLGIIPVSLTFENCSNGWNFTMRSKKFNIVHKKDPPKKFTIVYISIQEVIKSILFLVKNCIPF</sequence>
<keyword evidence="1" id="KW-0812">Transmembrane</keyword>
<feature type="transmembrane region" description="Helical" evidence="1">
    <location>
        <begin position="453"/>
        <end position="472"/>
    </location>
</feature>
<dbReference type="STRING" id="75913.A0A0K0FXV2"/>
<evidence type="ECO:0000256" key="1">
    <source>
        <dbReference type="SAM" id="Phobius"/>
    </source>
</evidence>
<organism evidence="2 3">
    <name type="scientific">Strongyloides venezuelensis</name>
    <name type="common">Threadworm</name>
    <dbReference type="NCBI Taxonomy" id="75913"/>
    <lineage>
        <taxon>Eukaryota</taxon>
        <taxon>Metazoa</taxon>
        <taxon>Ecdysozoa</taxon>
        <taxon>Nematoda</taxon>
        <taxon>Chromadorea</taxon>
        <taxon>Rhabditida</taxon>
        <taxon>Tylenchina</taxon>
        <taxon>Panagrolaimomorpha</taxon>
        <taxon>Strongyloidoidea</taxon>
        <taxon>Strongyloididae</taxon>
        <taxon>Strongyloides</taxon>
    </lineage>
</organism>
<evidence type="ECO:0000313" key="2">
    <source>
        <dbReference type="Proteomes" id="UP000035680"/>
    </source>
</evidence>
<dbReference type="SUPFAM" id="SSF53649">
    <property type="entry name" value="Alkaline phosphatase-like"/>
    <property type="match status" value="1"/>
</dbReference>
<reference evidence="2" key="1">
    <citation type="submission" date="2014-07" db="EMBL/GenBank/DDBJ databases">
        <authorList>
            <person name="Martin A.A"/>
            <person name="De Silva N."/>
        </authorList>
    </citation>
    <scope>NUCLEOTIDE SEQUENCE</scope>
</reference>
<dbReference type="AlphaFoldDB" id="A0A0K0FXV2"/>
<dbReference type="GO" id="GO:0051377">
    <property type="term" value="F:mannose-ethanolamine phosphotransferase activity"/>
    <property type="evidence" value="ECO:0007669"/>
    <property type="project" value="TreeGrafter"/>
</dbReference>
<dbReference type="WBParaSite" id="SVE_1727800.1">
    <property type="protein sequence ID" value="SVE_1727800.1"/>
    <property type="gene ID" value="SVE_1727800"/>
</dbReference>
<feature type="transmembrane region" description="Helical" evidence="1">
    <location>
        <begin position="405"/>
        <end position="424"/>
    </location>
</feature>
<dbReference type="InterPro" id="IPR002591">
    <property type="entry name" value="Phosphodiest/P_Trfase"/>
</dbReference>
<accession>A0A0K0FXV2</accession>
<dbReference type="InterPro" id="IPR017850">
    <property type="entry name" value="Alkaline_phosphatase_core_sf"/>
</dbReference>
<keyword evidence="1" id="KW-0472">Membrane</keyword>
<feature type="transmembrane region" description="Helical" evidence="1">
    <location>
        <begin position="379"/>
        <end position="398"/>
    </location>
</feature>
<keyword evidence="1" id="KW-1133">Transmembrane helix</keyword>
<dbReference type="Pfam" id="PF01663">
    <property type="entry name" value="Phosphodiest"/>
    <property type="match status" value="1"/>
</dbReference>
<dbReference type="Proteomes" id="UP000035680">
    <property type="component" value="Unassembled WGS sequence"/>
</dbReference>
<protein>
    <submittedName>
        <fullName evidence="3">GPI ethanolamine phosphate transferase 2 (inferred by orthology to a human protein)</fullName>
    </submittedName>
</protein>
<evidence type="ECO:0000313" key="3">
    <source>
        <dbReference type="WBParaSite" id="SVE_1727800.1"/>
    </source>
</evidence>
<dbReference type="PANTHER" id="PTHR23071">
    <property type="entry name" value="PHOSPHATIDYLINOSITOL GLYCAN"/>
    <property type="match status" value="1"/>
</dbReference>
<proteinExistence type="predicted"/>
<dbReference type="PANTHER" id="PTHR23071:SF1">
    <property type="entry name" value="GPI ETHANOLAMINE PHOSPHATE TRANSFERASE 3"/>
    <property type="match status" value="1"/>
</dbReference>
<dbReference type="GO" id="GO:0006506">
    <property type="term" value="P:GPI anchor biosynthetic process"/>
    <property type="evidence" value="ECO:0007669"/>
    <property type="project" value="InterPro"/>
</dbReference>
<feature type="transmembrane region" description="Helical" evidence="1">
    <location>
        <begin position="500"/>
        <end position="526"/>
    </location>
</feature>